<dbReference type="Proteomes" id="UP000265515">
    <property type="component" value="Unassembled WGS sequence"/>
</dbReference>
<feature type="compositionally biased region" description="Basic and acidic residues" evidence="1">
    <location>
        <begin position="110"/>
        <end position="125"/>
    </location>
</feature>
<protein>
    <submittedName>
        <fullName evidence="2">Uncharacterized protein</fullName>
    </submittedName>
</protein>
<feature type="compositionally biased region" description="Basic and acidic residues" evidence="1">
    <location>
        <begin position="1"/>
        <end position="10"/>
    </location>
</feature>
<name>A0A388JWB2_CHABU</name>
<organism evidence="2 3">
    <name type="scientific">Chara braunii</name>
    <name type="common">Braun's stonewort</name>
    <dbReference type="NCBI Taxonomy" id="69332"/>
    <lineage>
        <taxon>Eukaryota</taxon>
        <taxon>Viridiplantae</taxon>
        <taxon>Streptophyta</taxon>
        <taxon>Charophyceae</taxon>
        <taxon>Charales</taxon>
        <taxon>Characeae</taxon>
        <taxon>Chara</taxon>
    </lineage>
</organism>
<keyword evidence="3" id="KW-1185">Reference proteome</keyword>
<feature type="region of interest" description="Disordered" evidence="1">
    <location>
        <begin position="68"/>
        <end position="138"/>
    </location>
</feature>
<dbReference type="EMBL" id="BFEA01000025">
    <property type="protein sequence ID" value="GBG62075.1"/>
    <property type="molecule type" value="Genomic_DNA"/>
</dbReference>
<proteinExistence type="predicted"/>
<evidence type="ECO:0000313" key="3">
    <source>
        <dbReference type="Proteomes" id="UP000265515"/>
    </source>
</evidence>
<accession>A0A388JWB2</accession>
<feature type="compositionally biased region" description="Acidic residues" evidence="1">
    <location>
        <begin position="82"/>
        <end position="103"/>
    </location>
</feature>
<comment type="caution">
    <text evidence="2">The sequence shown here is derived from an EMBL/GenBank/DDBJ whole genome shotgun (WGS) entry which is preliminary data.</text>
</comment>
<feature type="compositionally biased region" description="Basic and acidic residues" evidence="1">
    <location>
        <begin position="19"/>
        <end position="29"/>
    </location>
</feature>
<dbReference type="Gramene" id="GBG62075">
    <property type="protein sequence ID" value="GBG62075"/>
    <property type="gene ID" value="CBR_g28551"/>
</dbReference>
<dbReference type="AlphaFoldDB" id="A0A388JWB2"/>
<feature type="region of interest" description="Disordered" evidence="1">
    <location>
        <begin position="183"/>
        <end position="250"/>
    </location>
</feature>
<sequence>MDPTRWRAENQEGIEGEMDPSRWRAEKQGGIEGGFPTRGGRPLAGSHYSCPSSPKLQSFIEQLTSVPLGFDSDATNNYDGQACEDMEDDTGNGDEDDVDDDNGDGGGVPETDKGGDSNGRNDARRGQKKGRNAKLILDKCENVSGLPSYWDTDLEKRKELQVPLAFEKPLRDTMQWKLNRPSMTCDQTLGSEDLPGAGEGTPPPGRSGSGKSGSEARGTDGSEGAAKMRRTSSGRTRMDEAGTDGSTLARAMEDSTRSYCDGLDKAASTLAKATSDVGTAMAVKIGNVAEKIRGGNIILEMLVGVLARRYVGSAGADDNGGDTNPTFT</sequence>
<reference evidence="2 3" key="1">
    <citation type="journal article" date="2018" name="Cell">
        <title>The Chara Genome: Secondary Complexity and Implications for Plant Terrestrialization.</title>
        <authorList>
            <person name="Nishiyama T."/>
            <person name="Sakayama H."/>
            <person name="Vries J.D."/>
            <person name="Buschmann H."/>
            <person name="Saint-Marcoux D."/>
            <person name="Ullrich K.K."/>
            <person name="Haas F.B."/>
            <person name="Vanderstraeten L."/>
            <person name="Becker D."/>
            <person name="Lang D."/>
            <person name="Vosolsobe S."/>
            <person name="Rombauts S."/>
            <person name="Wilhelmsson P.K.I."/>
            <person name="Janitza P."/>
            <person name="Kern R."/>
            <person name="Heyl A."/>
            <person name="Rumpler F."/>
            <person name="Villalobos L.I.A.C."/>
            <person name="Clay J.M."/>
            <person name="Skokan R."/>
            <person name="Toyoda A."/>
            <person name="Suzuki Y."/>
            <person name="Kagoshima H."/>
            <person name="Schijlen E."/>
            <person name="Tajeshwar N."/>
            <person name="Catarino B."/>
            <person name="Hetherington A.J."/>
            <person name="Saltykova A."/>
            <person name="Bonnot C."/>
            <person name="Breuninger H."/>
            <person name="Symeonidi A."/>
            <person name="Radhakrishnan G.V."/>
            <person name="Van Nieuwerburgh F."/>
            <person name="Deforce D."/>
            <person name="Chang C."/>
            <person name="Karol K.G."/>
            <person name="Hedrich R."/>
            <person name="Ulvskov P."/>
            <person name="Glockner G."/>
            <person name="Delwiche C.F."/>
            <person name="Petrasek J."/>
            <person name="Van de Peer Y."/>
            <person name="Friml J."/>
            <person name="Beilby M."/>
            <person name="Dolan L."/>
            <person name="Kohara Y."/>
            <person name="Sugano S."/>
            <person name="Fujiyama A."/>
            <person name="Delaux P.-M."/>
            <person name="Quint M."/>
            <person name="TheiBen G."/>
            <person name="Hagemann M."/>
            <person name="Harholt J."/>
            <person name="Dunand C."/>
            <person name="Zachgo S."/>
            <person name="Langdale J."/>
            <person name="Maumus F."/>
            <person name="Straeten D.V.D."/>
            <person name="Gould S.B."/>
            <person name="Rensing S.A."/>
        </authorList>
    </citation>
    <scope>NUCLEOTIDE SEQUENCE [LARGE SCALE GENOMIC DNA]</scope>
    <source>
        <strain evidence="2 3">S276</strain>
    </source>
</reference>
<gene>
    <name evidence="2" type="ORF">CBR_g28551</name>
</gene>
<feature type="region of interest" description="Disordered" evidence="1">
    <location>
        <begin position="1"/>
        <end position="54"/>
    </location>
</feature>
<evidence type="ECO:0000313" key="2">
    <source>
        <dbReference type="EMBL" id="GBG62075.1"/>
    </source>
</evidence>
<evidence type="ECO:0000256" key="1">
    <source>
        <dbReference type="SAM" id="MobiDB-lite"/>
    </source>
</evidence>